<dbReference type="InterPro" id="IPR018253">
    <property type="entry name" value="DnaJ_domain_CS"/>
</dbReference>
<dbReference type="SUPFAM" id="SSF46565">
    <property type="entry name" value="Chaperone J-domain"/>
    <property type="match status" value="1"/>
</dbReference>
<dbReference type="PANTHER" id="PTHR45168">
    <property type="entry name" value="DNAJ HOMOLOG SUBFAMILY B MEMBER 2"/>
    <property type="match status" value="1"/>
</dbReference>
<dbReference type="Pfam" id="PF00226">
    <property type="entry name" value="DnaJ"/>
    <property type="match status" value="1"/>
</dbReference>
<name>A0A183IDM3_9BILA</name>
<dbReference type="PANTHER" id="PTHR45168:SF3">
    <property type="entry name" value="DNAJ HEAT SHOCK PROTEIN FAMILY (HSP40) MEMBER B2"/>
    <property type="match status" value="1"/>
</dbReference>
<dbReference type="InterPro" id="IPR043183">
    <property type="entry name" value="DNJB2/6-like"/>
</dbReference>
<dbReference type="PROSITE" id="PS50076">
    <property type="entry name" value="DNAJ_2"/>
    <property type="match status" value="1"/>
</dbReference>
<gene>
    <name evidence="3" type="ORF">SBAD_LOCUS1717</name>
</gene>
<reference evidence="3 4" key="2">
    <citation type="submission" date="2018-11" db="EMBL/GenBank/DDBJ databases">
        <authorList>
            <consortium name="Pathogen Informatics"/>
        </authorList>
    </citation>
    <scope>NUCLEOTIDE SEQUENCE [LARGE SCALE GENOMIC DNA]</scope>
</reference>
<protein>
    <submittedName>
        <fullName evidence="5">J domain-containing protein</fullName>
    </submittedName>
</protein>
<organism evidence="5">
    <name type="scientific">Soboliphyme baturini</name>
    <dbReference type="NCBI Taxonomy" id="241478"/>
    <lineage>
        <taxon>Eukaryota</taxon>
        <taxon>Metazoa</taxon>
        <taxon>Ecdysozoa</taxon>
        <taxon>Nematoda</taxon>
        <taxon>Enoplea</taxon>
        <taxon>Dorylaimia</taxon>
        <taxon>Dioctophymatida</taxon>
        <taxon>Dioctophymatoidea</taxon>
        <taxon>Soboliphymatidae</taxon>
        <taxon>Soboliphyme</taxon>
    </lineage>
</organism>
<feature type="domain" description="J" evidence="2">
    <location>
        <begin position="1"/>
        <end position="52"/>
    </location>
</feature>
<proteinExistence type="predicted"/>
<dbReference type="Proteomes" id="UP000270296">
    <property type="component" value="Unassembled WGS sequence"/>
</dbReference>
<dbReference type="WBParaSite" id="SBAD_0000180501-mRNA-1">
    <property type="protein sequence ID" value="SBAD_0000180501-mRNA-1"/>
    <property type="gene ID" value="SBAD_0000180501"/>
</dbReference>
<dbReference type="OrthoDB" id="10250354at2759"/>
<evidence type="ECO:0000313" key="3">
    <source>
        <dbReference type="EMBL" id="VDO95271.1"/>
    </source>
</evidence>
<dbReference type="GO" id="GO:0051082">
    <property type="term" value="F:unfolded protein binding"/>
    <property type="evidence" value="ECO:0007669"/>
    <property type="project" value="InterPro"/>
</dbReference>
<dbReference type="InterPro" id="IPR036869">
    <property type="entry name" value="J_dom_sf"/>
</dbReference>
<dbReference type="InterPro" id="IPR001623">
    <property type="entry name" value="DnaJ_domain"/>
</dbReference>
<dbReference type="PRINTS" id="PR00625">
    <property type="entry name" value="JDOMAIN"/>
</dbReference>
<dbReference type="PROSITE" id="PS00636">
    <property type="entry name" value="DNAJ_1"/>
    <property type="match status" value="1"/>
</dbReference>
<keyword evidence="4" id="KW-1185">Reference proteome</keyword>
<dbReference type="GO" id="GO:0030544">
    <property type="term" value="F:Hsp70 protein binding"/>
    <property type="evidence" value="ECO:0007669"/>
    <property type="project" value="InterPro"/>
</dbReference>
<evidence type="ECO:0000259" key="2">
    <source>
        <dbReference type="PROSITE" id="PS50076"/>
    </source>
</evidence>
<dbReference type="Gene3D" id="1.10.287.110">
    <property type="entry name" value="DnaJ domain"/>
    <property type="match status" value="1"/>
</dbReference>
<evidence type="ECO:0000256" key="1">
    <source>
        <dbReference type="ARBA" id="ARBA00023186"/>
    </source>
</evidence>
<evidence type="ECO:0000313" key="4">
    <source>
        <dbReference type="Proteomes" id="UP000270296"/>
    </source>
</evidence>
<dbReference type="EMBL" id="UZAM01006925">
    <property type="protein sequence ID" value="VDO95271.1"/>
    <property type="molecule type" value="Genomic_DNA"/>
</dbReference>
<dbReference type="SMART" id="SM00271">
    <property type="entry name" value="DnaJ"/>
    <property type="match status" value="1"/>
</dbReference>
<accession>A0A183IDM3</accession>
<sequence length="203" mass="23536">MYDWRYRQLALRWHPDKNPHNKTESERRFKEIAEAYEVLIDTEKRAVYDRYGEEALRSGSGYGSGGFDTSGQFSDFRFRSPFDVFRDFFGDDSDPFHDLFERNSSFMPFGFGLAHFDSVFCDPFLSKPKGNASPYKYGTRSFLNGFIPVDPWDELRNDINGGNKRTVEGDIETIEVLENGKLMSRTINGMSKKTHPKFVDKSK</sequence>
<dbReference type="AlphaFoldDB" id="A0A183IDM3"/>
<dbReference type="CDD" id="cd06257">
    <property type="entry name" value="DnaJ"/>
    <property type="match status" value="1"/>
</dbReference>
<evidence type="ECO:0000313" key="5">
    <source>
        <dbReference type="WBParaSite" id="SBAD_0000180501-mRNA-1"/>
    </source>
</evidence>
<reference evidence="5" key="1">
    <citation type="submission" date="2016-06" db="UniProtKB">
        <authorList>
            <consortium name="WormBaseParasite"/>
        </authorList>
    </citation>
    <scope>IDENTIFICATION</scope>
</reference>
<keyword evidence="1" id="KW-0143">Chaperone</keyword>